<gene>
    <name evidence="1" type="ORF">LAUMK13_02877</name>
</gene>
<evidence type="ECO:0000313" key="1">
    <source>
        <dbReference type="EMBL" id="VBA40022.1"/>
    </source>
</evidence>
<keyword evidence="2" id="KW-1185">Reference proteome</keyword>
<organism evidence="1 2">
    <name type="scientific">Mycobacterium innocens</name>
    <dbReference type="NCBI Taxonomy" id="2341083"/>
    <lineage>
        <taxon>Bacteria</taxon>
        <taxon>Bacillati</taxon>
        <taxon>Actinomycetota</taxon>
        <taxon>Actinomycetes</taxon>
        <taxon>Mycobacteriales</taxon>
        <taxon>Mycobacteriaceae</taxon>
        <taxon>Mycobacterium</taxon>
    </lineage>
</organism>
<evidence type="ECO:0000313" key="2">
    <source>
        <dbReference type="Proteomes" id="UP000267289"/>
    </source>
</evidence>
<dbReference type="Proteomes" id="UP000267289">
    <property type="component" value="Unassembled WGS sequence"/>
</dbReference>
<sequence length="72" mass="8297">MRRYTPAASAIELIELVARQDPRAVRVDLAGRWLDLCVRVQDRRAYRSVRWQVRMCVGELCANAVPDLLDGR</sequence>
<proteinExistence type="predicted"/>
<accession>A0A498Q633</accession>
<name>A0A498Q633_9MYCO</name>
<dbReference type="AlphaFoldDB" id="A0A498Q633"/>
<protein>
    <submittedName>
        <fullName evidence="1">Uncharacterized protein</fullName>
    </submittedName>
</protein>
<dbReference type="EMBL" id="UPHQ01000137">
    <property type="protein sequence ID" value="VBA40022.1"/>
    <property type="molecule type" value="Genomic_DNA"/>
</dbReference>
<reference evidence="1 2" key="1">
    <citation type="submission" date="2018-09" db="EMBL/GenBank/DDBJ databases">
        <authorList>
            <person name="Tagini F."/>
        </authorList>
    </citation>
    <scope>NUCLEOTIDE SEQUENCE [LARGE SCALE GENOMIC DNA]</scope>
    <source>
        <strain evidence="1 2">MK13</strain>
    </source>
</reference>